<reference evidence="2 3" key="2">
    <citation type="journal article" date="2012" name="J. Bacteriol.">
        <title>Complete genome sequences of six strains of the genus Methylobacterium.</title>
        <authorList>
            <person name="Marx C.J."/>
            <person name="Bringel F."/>
            <person name="Chistoserdova L."/>
            <person name="Moulin L."/>
            <person name="Farhan Ul Haque M."/>
            <person name="Fleischman D.E."/>
            <person name="Gruffaz C."/>
            <person name="Jourand P."/>
            <person name="Knief C."/>
            <person name="Lee M.C."/>
            <person name="Muller E.E."/>
            <person name="Nadalig T."/>
            <person name="Peyraud R."/>
            <person name="Roselli S."/>
            <person name="Russ L."/>
            <person name="Goodwin L.A."/>
            <person name="Ivanova N."/>
            <person name="Kyrpides N."/>
            <person name="Lajus A."/>
            <person name="Land M.L."/>
            <person name="Medigue C."/>
            <person name="Mikhailova N."/>
            <person name="Nolan M."/>
            <person name="Woyke T."/>
            <person name="Stolyar S."/>
            <person name="Vorholt J.A."/>
            <person name="Vuilleumier S."/>
        </authorList>
    </citation>
    <scope>NUCLEOTIDE SEQUENCE [LARGE SCALE GENOMIC DNA]</scope>
    <source>
        <strain evidence="3">CM4 / NCIMB 13688</strain>
    </source>
</reference>
<accession>B7L164</accession>
<evidence type="ECO:0000313" key="3">
    <source>
        <dbReference type="Proteomes" id="UP000002385"/>
    </source>
</evidence>
<evidence type="ECO:0000313" key="2">
    <source>
        <dbReference type="EMBL" id="ACK84986.1"/>
    </source>
</evidence>
<reference evidence="3" key="1">
    <citation type="submission" date="2008-12" db="EMBL/GenBank/DDBJ databases">
        <title>Complete sequence of chromosome of Methylobacterium chloromethanicum CM4.</title>
        <authorList>
            <consortium name="US DOE Joint Genome Institute"/>
            <person name="Lucas S."/>
            <person name="Copeland A."/>
            <person name="Lapidus A."/>
            <person name="Glavina del Rio T."/>
            <person name="Dalin E."/>
            <person name="Tice H."/>
            <person name="Bruce D."/>
            <person name="Goodwin L."/>
            <person name="Pitluck S."/>
            <person name="Chertkov O."/>
            <person name="Brettin T."/>
            <person name="Detter J.C."/>
            <person name="Han C."/>
            <person name="Larimer F."/>
            <person name="Land M."/>
            <person name="Hauser L."/>
            <person name="Kyrpides N."/>
            <person name="Mikhailova N."/>
            <person name="Marx C."/>
            <person name="Richardson P."/>
        </authorList>
    </citation>
    <scope>NUCLEOTIDE SEQUENCE [LARGE SCALE GENOMIC DNA]</scope>
    <source>
        <strain evidence="3">CM4 / NCIMB 13688</strain>
    </source>
</reference>
<dbReference type="AlphaFoldDB" id="B7L164"/>
<dbReference type="KEGG" id="mch:Mchl_4192"/>
<feature type="region of interest" description="Disordered" evidence="1">
    <location>
        <begin position="39"/>
        <end position="87"/>
    </location>
</feature>
<name>B7L164_METC4</name>
<sequence length="231" mass="25664">MGASSLRRVAGLAGVEQRPRLDLQRDCWRRLRHWRRSVRSTGAGGASGRCPSSRPKREALPAARTQRTGRCGHEAPPRHRRVRHAARPEANGCQPAWRPAVGVPSMPCRCAAGDHRPTVRRPRPAVRCPPGCHKRVQLPSDPKVPRSMLANRRALPSAVRRQARAARGLGVGRNASTGRLRRVRPDWSPPATPGLLRHDKAARSHACRHLRRSVRRRNRAAWSAERSALAS</sequence>
<gene>
    <name evidence="2" type="ordered locus">Mchl_4192</name>
</gene>
<dbReference type="Proteomes" id="UP000002385">
    <property type="component" value="Chromosome"/>
</dbReference>
<feature type="region of interest" description="Disordered" evidence="1">
    <location>
        <begin position="159"/>
        <end position="231"/>
    </location>
</feature>
<dbReference type="EMBL" id="CP001298">
    <property type="protein sequence ID" value="ACK84986.1"/>
    <property type="molecule type" value="Genomic_DNA"/>
</dbReference>
<proteinExistence type="predicted"/>
<feature type="compositionally biased region" description="Basic residues" evidence="1">
    <location>
        <begin position="203"/>
        <end position="219"/>
    </location>
</feature>
<evidence type="ECO:0000256" key="1">
    <source>
        <dbReference type="SAM" id="MobiDB-lite"/>
    </source>
</evidence>
<organism evidence="2 3">
    <name type="scientific">Methylorubrum extorquens (strain CM4 / NCIMB 13688)</name>
    <name type="common">Methylobacterium extorquens</name>
    <dbReference type="NCBI Taxonomy" id="440085"/>
    <lineage>
        <taxon>Bacteria</taxon>
        <taxon>Pseudomonadati</taxon>
        <taxon>Pseudomonadota</taxon>
        <taxon>Alphaproteobacteria</taxon>
        <taxon>Hyphomicrobiales</taxon>
        <taxon>Methylobacteriaceae</taxon>
        <taxon>Methylorubrum</taxon>
    </lineage>
</organism>
<dbReference type="HOGENOM" id="CLU_1198643_0_0_5"/>
<protein>
    <submittedName>
        <fullName evidence="2">Uncharacterized protein</fullName>
    </submittedName>
</protein>